<dbReference type="GO" id="GO:0070197">
    <property type="term" value="P:meiotic attachment of telomere to nuclear envelope"/>
    <property type="evidence" value="ECO:0007669"/>
    <property type="project" value="InterPro"/>
</dbReference>
<evidence type="ECO:0000256" key="5">
    <source>
        <dbReference type="SAM" id="MobiDB-lite"/>
    </source>
</evidence>
<dbReference type="InterPro" id="IPR018004">
    <property type="entry name" value="KilA/APSES_HTH"/>
</dbReference>
<feature type="compositionally biased region" description="Low complexity" evidence="5">
    <location>
        <begin position="359"/>
        <end position="369"/>
    </location>
</feature>
<dbReference type="PROSITE" id="PS51299">
    <property type="entry name" value="HTH_APSES"/>
    <property type="match status" value="1"/>
</dbReference>
<dbReference type="Proteomes" id="UP000224634">
    <property type="component" value="Unassembled WGS sequence"/>
</dbReference>
<protein>
    <recommendedName>
        <fullName evidence="1">Cell pattern formation-associated protein stuA</fullName>
    </recommendedName>
    <alternativeName>
        <fullName evidence="4">Stunted protein A</fullName>
    </alternativeName>
</protein>
<dbReference type="PANTHER" id="PTHR38044">
    <property type="entry name" value="BOUQUET FORMATION PROTEIN 4"/>
    <property type="match status" value="1"/>
</dbReference>
<dbReference type="PANTHER" id="PTHR38044:SF1">
    <property type="entry name" value="BOUQUET FORMATION PROTEIN 4"/>
    <property type="match status" value="1"/>
</dbReference>
<feature type="region of interest" description="Disordered" evidence="5">
    <location>
        <begin position="277"/>
        <end position="406"/>
    </location>
</feature>
<dbReference type="InterPro" id="IPR003163">
    <property type="entry name" value="Tscrpt_reg_HTH_APSES-type"/>
</dbReference>
<feature type="domain" description="HTH APSES-type" evidence="6">
    <location>
        <begin position="63"/>
        <end position="172"/>
    </location>
</feature>
<keyword evidence="8" id="KW-1185">Reference proteome</keyword>
<proteinExistence type="predicted"/>
<accession>A0A2B7Z277</accession>
<feature type="compositionally biased region" description="Basic and acidic residues" evidence="5">
    <location>
        <begin position="342"/>
        <end position="352"/>
    </location>
</feature>
<dbReference type="GO" id="GO:0030435">
    <property type="term" value="P:sporulation resulting in formation of a cellular spore"/>
    <property type="evidence" value="ECO:0007669"/>
    <property type="project" value="UniProtKB-KW"/>
</dbReference>
<dbReference type="Gene3D" id="3.10.260.10">
    <property type="entry name" value="Transcription regulator HTH, APSES-type DNA-binding domain"/>
    <property type="match status" value="1"/>
</dbReference>
<dbReference type="SUPFAM" id="SSF54616">
    <property type="entry name" value="DNA-binding domain of Mlu1-box binding protein MBP1"/>
    <property type="match status" value="1"/>
</dbReference>
<name>A0A2B7Z277_POLH7</name>
<dbReference type="GO" id="GO:0003677">
    <property type="term" value="F:DNA binding"/>
    <property type="evidence" value="ECO:0007669"/>
    <property type="project" value="InterPro"/>
</dbReference>
<feature type="region of interest" description="Disordered" evidence="5">
    <location>
        <begin position="171"/>
        <end position="245"/>
    </location>
</feature>
<dbReference type="InterPro" id="IPR036887">
    <property type="entry name" value="HTH_APSES_sf"/>
</dbReference>
<keyword evidence="2" id="KW-0749">Sporulation</keyword>
<comment type="caution">
    <text evidence="7">The sequence shown here is derived from an EMBL/GenBank/DDBJ whole genome shotgun (WGS) entry which is preliminary data.</text>
</comment>
<gene>
    <name evidence="7" type="ORF">AJ80_01329</name>
</gene>
<dbReference type="GO" id="GO:0044820">
    <property type="term" value="P:mitotic telomere tethering at nuclear periphery"/>
    <property type="evidence" value="ECO:0007669"/>
    <property type="project" value="TreeGrafter"/>
</dbReference>
<dbReference type="SMART" id="SM01252">
    <property type="entry name" value="KilA-N"/>
    <property type="match status" value="1"/>
</dbReference>
<organism evidence="7 8">
    <name type="scientific">Polytolypa hystricis (strain UAMH7299)</name>
    <dbReference type="NCBI Taxonomy" id="1447883"/>
    <lineage>
        <taxon>Eukaryota</taxon>
        <taxon>Fungi</taxon>
        <taxon>Dikarya</taxon>
        <taxon>Ascomycota</taxon>
        <taxon>Pezizomycotina</taxon>
        <taxon>Eurotiomycetes</taxon>
        <taxon>Eurotiomycetidae</taxon>
        <taxon>Onygenales</taxon>
        <taxon>Onygenales incertae sedis</taxon>
        <taxon>Polytolypa</taxon>
    </lineage>
</organism>
<dbReference type="OrthoDB" id="5346159at2759"/>
<dbReference type="AlphaFoldDB" id="A0A2B7Z277"/>
<evidence type="ECO:0000256" key="1">
    <source>
        <dbReference type="ARBA" id="ARBA00019309"/>
    </source>
</evidence>
<dbReference type="EMBL" id="PDNA01000011">
    <property type="protein sequence ID" value="PGH26947.1"/>
    <property type="molecule type" value="Genomic_DNA"/>
</dbReference>
<evidence type="ECO:0000256" key="3">
    <source>
        <dbReference type="ARBA" id="ARBA00023321"/>
    </source>
</evidence>
<evidence type="ECO:0000256" key="2">
    <source>
        <dbReference type="ARBA" id="ARBA00022969"/>
    </source>
</evidence>
<feature type="compositionally biased region" description="Acidic residues" evidence="5">
    <location>
        <begin position="378"/>
        <end position="387"/>
    </location>
</feature>
<dbReference type="GO" id="GO:1990862">
    <property type="term" value="C:nuclear membrane complex Bqt3-Bqt4"/>
    <property type="evidence" value="ECO:0007669"/>
    <property type="project" value="InterPro"/>
</dbReference>
<evidence type="ECO:0000313" key="8">
    <source>
        <dbReference type="Proteomes" id="UP000224634"/>
    </source>
</evidence>
<feature type="compositionally biased region" description="Basic and acidic residues" evidence="5">
    <location>
        <begin position="290"/>
        <end position="300"/>
    </location>
</feature>
<dbReference type="InterPro" id="IPR037548">
    <property type="entry name" value="Bqt4"/>
</dbReference>
<reference evidence="7 8" key="1">
    <citation type="submission" date="2017-10" db="EMBL/GenBank/DDBJ databases">
        <title>Comparative genomics in systemic dimorphic fungi from Ajellomycetaceae.</title>
        <authorList>
            <person name="Munoz J.F."/>
            <person name="Mcewen J.G."/>
            <person name="Clay O.K."/>
            <person name="Cuomo C.A."/>
        </authorList>
    </citation>
    <scope>NUCLEOTIDE SEQUENCE [LARGE SCALE GENOMIC DNA]</scope>
    <source>
        <strain evidence="7 8">UAMH7299</strain>
    </source>
</reference>
<keyword evidence="3" id="KW-0183">Conidiation</keyword>
<sequence length="425" mass="46232">MRSLPKRLNPLILPEASPQYEELLSRRRLGQTTLAVKPGQIGTSNATKPENLGVFEYAHLKAPLPKDLKGSEIFPFHHTQKIQETYFLMRRSKDGYVSATGMFKIAFPWALQAEEKSEREYLKARSETSEEEVAGNVWISPELALELAEDYGMLVWVRALLDPTDISLSAASADKNISPPPKFKMPPIDSSAFAPPPSLARSRGRRSASPTKFASPAKKLATPRRPRQTRAQKESSTASSSAANADLQSTLDAAASTGDSTAVAEKAEKAFEVAVSVNGTADEEDGTQEVEAKESKDKVKVNVTSTTETSEDVETTRTDVSVDMPAGLPDLPLPEDTAEMIAKAKEMVEEANKLQQNGEASEANPASNASKKRKSDEVEKEGEESDAESTPAQPAKKARILEDKLRRERVRNRALVGVTATLAIA</sequence>
<evidence type="ECO:0000256" key="4">
    <source>
        <dbReference type="ARBA" id="ARBA00031907"/>
    </source>
</evidence>
<evidence type="ECO:0000313" key="7">
    <source>
        <dbReference type="EMBL" id="PGH26947.1"/>
    </source>
</evidence>
<dbReference type="GO" id="GO:0048315">
    <property type="term" value="P:conidium formation"/>
    <property type="evidence" value="ECO:0007669"/>
    <property type="project" value="UniProtKB-KW"/>
</dbReference>
<dbReference type="FunFam" id="3.10.260.10:FF:000002">
    <property type="entry name" value="APSES transcription factor, putative"/>
    <property type="match status" value="1"/>
</dbReference>
<feature type="compositionally biased region" description="Basic residues" evidence="5">
    <location>
        <begin position="221"/>
        <end position="230"/>
    </location>
</feature>
<evidence type="ECO:0000259" key="6">
    <source>
        <dbReference type="PROSITE" id="PS51299"/>
    </source>
</evidence>
<feature type="compositionally biased region" description="Low complexity" evidence="5">
    <location>
        <begin position="235"/>
        <end position="245"/>
    </location>
</feature>
<dbReference type="STRING" id="1447883.A0A2B7Z277"/>